<dbReference type="Pfam" id="PF04434">
    <property type="entry name" value="SWIM"/>
    <property type="match status" value="1"/>
</dbReference>
<dbReference type="SMART" id="SM00666">
    <property type="entry name" value="PB1"/>
    <property type="match status" value="1"/>
</dbReference>
<evidence type="ECO:0000256" key="3">
    <source>
        <dbReference type="ARBA" id="ARBA00022833"/>
    </source>
</evidence>
<dbReference type="InterPro" id="IPR006564">
    <property type="entry name" value="Znf_PMZ"/>
</dbReference>
<dbReference type="GO" id="GO:0008270">
    <property type="term" value="F:zinc ion binding"/>
    <property type="evidence" value="ECO:0007669"/>
    <property type="project" value="UniProtKB-KW"/>
</dbReference>
<dbReference type="GeneID" id="120280548"/>
<feature type="domain" description="SWIM-type" evidence="5">
    <location>
        <begin position="689"/>
        <end position="729"/>
    </location>
</feature>
<dbReference type="PROSITE" id="PS50966">
    <property type="entry name" value="ZF_SWIM"/>
    <property type="match status" value="1"/>
</dbReference>
<dbReference type="SUPFAM" id="SSF54277">
    <property type="entry name" value="CAD &amp; PB1 domains"/>
    <property type="match status" value="1"/>
</dbReference>
<evidence type="ECO:0000256" key="2">
    <source>
        <dbReference type="ARBA" id="ARBA00022771"/>
    </source>
</evidence>
<keyword evidence="1" id="KW-0479">Metal-binding</keyword>
<keyword evidence="3" id="KW-0862">Zinc</keyword>
<dbReference type="InterPro" id="IPR004332">
    <property type="entry name" value="Transposase_MuDR"/>
</dbReference>
<organism evidence="6 7">
    <name type="scientific">Dioscorea cayennensis subsp. rotundata</name>
    <name type="common">White Guinea yam</name>
    <name type="synonym">Dioscorea rotundata</name>
    <dbReference type="NCBI Taxonomy" id="55577"/>
    <lineage>
        <taxon>Eukaryota</taxon>
        <taxon>Viridiplantae</taxon>
        <taxon>Streptophyta</taxon>
        <taxon>Embryophyta</taxon>
        <taxon>Tracheophyta</taxon>
        <taxon>Spermatophyta</taxon>
        <taxon>Magnoliopsida</taxon>
        <taxon>Liliopsida</taxon>
        <taxon>Dioscoreales</taxon>
        <taxon>Dioscoreaceae</taxon>
        <taxon>Dioscorea</taxon>
    </lineage>
</organism>
<dbReference type="Pfam" id="PF00564">
    <property type="entry name" value="PB1"/>
    <property type="match status" value="1"/>
</dbReference>
<sequence>MAEGNTLVAICQYGGEFVTNSDGSMFYYGGEAHAVDVNRETLLDDLKSEITSVFGIDLSGMSMKYFLPNNRRTLISISSDKDLQRMVEFNLNVRNTEVYIVNKVDNRATRSTVADSGTSVIAVSDTGCGVRRKRVTNGGRMTRSRTRLDEASNLLASTNAAMNTVVEKEHIEDEKVDLRPIVANMGPPAVVAAANAVNVKDWRLTVGDQLDETATGNIQAEPSTPLFASLTTLDDVRPVNSNPVFGTTITGVGQEFDNVKDFRAQLCRYGLEKGFIYRFIKNETSRVTARCIGENCPWRIYASESSRKQKFIIKKMNHLHTCGGGNGKDGNRRASRQWLTGFIKEKLHESLQCKPKEIVKELYDIFGVNVSYSQVWRGREVAQREYINTIKETHNQLPWFCGRILETNPGSAVFHITSPDYKFQRFFVAFNASLHGFEHGCRPLLFLDRISLRSNTQYKLLSAVAVDGDDAVFPVAFALVEDESYNSWLWFLEHLRYALPTTTGSITFVSNRQKGLEEAIPQVFVDCHHCYCLHHLMEEFKEELKKGMWPQQVKDAMANDFTRAAQACTIDEFNSCIQNIRNISTDVADWVIASKPENWSDALFKGSRYDHFATNIMDSLNSWIPLKHESTIVQIVNSILCKLLEVMQLRKEVSSTWCSILTPATEQKLEKEIANARKLDVLCSSESVFEVRGNMVHVVNTGSWECTCRRWQVSGLPCMHAIAALNKIGRSVYDYCSKYFRADVYQMMYSVCVQPIPDIETVDTIDFAGEGNLFPMPVRRPPGRPRRKRINPNKPVTMQRLCSKCKEAGHNKATCEALL</sequence>
<dbReference type="SMART" id="SM00575">
    <property type="entry name" value="ZnF_PMZ"/>
    <property type="match status" value="1"/>
</dbReference>
<keyword evidence="6" id="KW-1185">Reference proteome</keyword>
<proteinExistence type="predicted"/>
<dbReference type="PANTHER" id="PTHR31973:SF166">
    <property type="entry name" value="OS10G0104700 PROTEIN"/>
    <property type="match status" value="1"/>
</dbReference>
<accession>A0AB40CVD3</accession>
<evidence type="ECO:0000256" key="4">
    <source>
        <dbReference type="PROSITE-ProRule" id="PRU00325"/>
    </source>
</evidence>
<dbReference type="AlphaFoldDB" id="A0AB40CVD3"/>
<name>A0AB40CVD3_DIOCR</name>
<keyword evidence="2 4" id="KW-0863">Zinc-finger</keyword>
<dbReference type="InterPro" id="IPR018289">
    <property type="entry name" value="MULE_transposase_dom"/>
</dbReference>
<evidence type="ECO:0000256" key="1">
    <source>
        <dbReference type="ARBA" id="ARBA00022723"/>
    </source>
</evidence>
<dbReference type="InterPro" id="IPR007527">
    <property type="entry name" value="Znf_SWIM"/>
</dbReference>
<protein>
    <submittedName>
        <fullName evidence="7">Uncharacterized protein LOC120280548</fullName>
    </submittedName>
</protein>
<dbReference type="InterPro" id="IPR000270">
    <property type="entry name" value="PB1_dom"/>
</dbReference>
<evidence type="ECO:0000259" key="5">
    <source>
        <dbReference type="PROSITE" id="PS50966"/>
    </source>
</evidence>
<dbReference type="PANTHER" id="PTHR31973">
    <property type="entry name" value="POLYPROTEIN, PUTATIVE-RELATED"/>
    <property type="match status" value="1"/>
</dbReference>
<gene>
    <name evidence="7" type="primary">LOC120280548</name>
</gene>
<dbReference type="Pfam" id="PF10551">
    <property type="entry name" value="MULE"/>
    <property type="match status" value="1"/>
</dbReference>
<evidence type="ECO:0000313" key="6">
    <source>
        <dbReference type="Proteomes" id="UP001515500"/>
    </source>
</evidence>
<dbReference type="Proteomes" id="UP001515500">
    <property type="component" value="Chromosome 17"/>
</dbReference>
<dbReference type="Gene3D" id="3.10.20.90">
    <property type="entry name" value="Phosphatidylinositol 3-kinase Catalytic Subunit, Chain A, domain 1"/>
    <property type="match status" value="1"/>
</dbReference>
<evidence type="ECO:0000313" key="7">
    <source>
        <dbReference type="RefSeq" id="XP_039143349.1"/>
    </source>
</evidence>
<reference evidence="7" key="1">
    <citation type="submission" date="2025-08" db="UniProtKB">
        <authorList>
            <consortium name="RefSeq"/>
        </authorList>
    </citation>
    <scope>IDENTIFICATION</scope>
</reference>
<dbReference type="Pfam" id="PF03108">
    <property type="entry name" value="DBD_Tnp_Mut"/>
    <property type="match status" value="1"/>
</dbReference>
<dbReference type="RefSeq" id="XP_039143349.1">
    <property type="nucleotide sequence ID" value="XM_039287415.1"/>
</dbReference>